<sequence length="450" mass="50018">MPIPFIGTILFEGFPPWFPEPWNIAKAGTALGALFLTKWYASGAVCLTEKNLHGRVILITGGTSGIGAATVFELAKRGAQVVLLTHVAPSDPFLVDFIEDMRERTENQLIYAEQVDLSSLHSVRQFATRWVDNLPARRLDTIILCAATMTPPGHARTETAEGIEQTWMVNYLANFHLLGILSPAIRAQPFDRDVRIILPTCSSYISSPPLDAAITTGTGNKKDWTPTRAYARSKLALMVLGKAYQKHLDAYKRPDELPMNARVVLVDPGLARTPGMRRWLSRGTVWGLLMYVVLYALSWLFLKSSEMACQSILYAVLDGSILRGSGAKLIKECIEVNCARKDVDDEEVAKKLWEASDKLIEKTEKEQALLRAAEKAERERREKEEKREREVKEQKDEIEALVGAIKKGKAKGAQKEREKGVDIQGKEREKEKGKGGKKAKGSSSSGKIGR</sequence>
<keyword evidence="6" id="KW-1185">Reference proteome</keyword>
<comment type="caution">
    <text evidence="5">The sequence shown here is derived from an EMBL/GenBank/DDBJ whole genome shotgun (WGS) entry which is preliminary data.</text>
</comment>
<dbReference type="EMBL" id="JAULSR010000001">
    <property type="protein sequence ID" value="KAK0637332.1"/>
    <property type="molecule type" value="Genomic_DNA"/>
</dbReference>
<name>A0AA39XQ49_9PEZI</name>
<comment type="similarity">
    <text evidence="1">Belongs to the short-chain dehydrogenases/reductases (SDR) family.</text>
</comment>
<keyword evidence="4" id="KW-1133">Transmembrane helix</keyword>
<dbReference type="PANTHER" id="PTHR24320:SF285">
    <property type="entry name" value="RETINOL DEHYDROGENASE 14"/>
    <property type="match status" value="1"/>
</dbReference>
<evidence type="ECO:0000256" key="1">
    <source>
        <dbReference type="ARBA" id="ARBA00006484"/>
    </source>
</evidence>
<proteinExistence type="inferred from homology"/>
<dbReference type="Pfam" id="PF00106">
    <property type="entry name" value="adh_short"/>
    <property type="match status" value="1"/>
</dbReference>
<feature type="transmembrane region" description="Helical" evidence="4">
    <location>
        <begin position="285"/>
        <end position="302"/>
    </location>
</feature>
<feature type="compositionally biased region" description="Low complexity" evidence="3">
    <location>
        <begin position="441"/>
        <end position="450"/>
    </location>
</feature>
<evidence type="ECO:0000313" key="5">
    <source>
        <dbReference type="EMBL" id="KAK0637332.1"/>
    </source>
</evidence>
<evidence type="ECO:0000313" key="6">
    <source>
        <dbReference type="Proteomes" id="UP001174934"/>
    </source>
</evidence>
<dbReference type="GO" id="GO:0016491">
    <property type="term" value="F:oxidoreductase activity"/>
    <property type="evidence" value="ECO:0007669"/>
    <property type="project" value="UniProtKB-KW"/>
</dbReference>
<dbReference type="PANTHER" id="PTHR24320">
    <property type="entry name" value="RETINOL DEHYDROGENASE"/>
    <property type="match status" value="1"/>
</dbReference>
<keyword evidence="4" id="KW-0812">Transmembrane</keyword>
<reference evidence="5" key="1">
    <citation type="submission" date="2023-06" db="EMBL/GenBank/DDBJ databases">
        <title>Genome-scale phylogeny and comparative genomics of the fungal order Sordariales.</title>
        <authorList>
            <consortium name="Lawrence Berkeley National Laboratory"/>
            <person name="Hensen N."/>
            <person name="Bonometti L."/>
            <person name="Westerberg I."/>
            <person name="Brannstrom I.O."/>
            <person name="Guillou S."/>
            <person name="Cros-Aarteil S."/>
            <person name="Calhoun S."/>
            <person name="Haridas S."/>
            <person name="Kuo A."/>
            <person name="Mondo S."/>
            <person name="Pangilinan J."/>
            <person name="Riley R."/>
            <person name="LaButti K."/>
            <person name="Andreopoulos B."/>
            <person name="Lipzen A."/>
            <person name="Chen C."/>
            <person name="Yanf M."/>
            <person name="Daum C."/>
            <person name="Ng V."/>
            <person name="Clum A."/>
            <person name="Steindorff A."/>
            <person name="Ohm R."/>
            <person name="Martin F."/>
            <person name="Silar P."/>
            <person name="Natvig D."/>
            <person name="Lalanne C."/>
            <person name="Gautier V."/>
            <person name="Ament-velasquez S.L."/>
            <person name="Kruys A."/>
            <person name="Hutchinson M.I."/>
            <person name="Powell A.J."/>
            <person name="Barry K."/>
            <person name="Miller A.N."/>
            <person name="Grigoriev I.V."/>
            <person name="Debuchy R."/>
            <person name="Gladieux P."/>
            <person name="Thoren M.H."/>
            <person name="Johannesson H."/>
        </authorList>
    </citation>
    <scope>NUCLEOTIDE SEQUENCE</scope>
    <source>
        <strain evidence="5">SMH3391-2</strain>
    </source>
</reference>
<evidence type="ECO:0000256" key="4">
    <source>
        <dbReference type="SAM" id="Phobius"/>
    </source>
</evidence>
<dbReference type="InterPro" id="IPR036291">
    <property type="entry name" value="NAD(P)-bd_dom_sf"/>
</dbReference>
<accession>A0AA39XQ49</accession>
<keyword evidence="2" id="KW-0560">Oxidoreductase</keyword>
<evidence type="ECO:0000256" key="3">
    <source>
        <dbReference type="SAM" id="MobiDB-lite"/>
    </source>
</evidence>
<feature type="compositionally biased region" description="Basic and acidic residues" evidence="3">
    <location>
        <begin position="371"/>
        <end position="398"/>
    </location>
</feature>
<dbReference type="Gene3D" id="3.40.50.720">
    <property type="entry name" value="NAD(P)-binding Rossmann-like Domain"/>
    <property type="match status" value="1"/>
</dbReference>
<feature type="region of interest" description="Disordered" evidence="3">
    <location>
        <begin position="371"/>
        <end position="450"/>
    </location>
</feature>
<dbReference type="PRINTS" id="PR00081">
    <property type="entry name" value="GDHRDH"/>
</dbReference>
<gene>
    <name evidence="5" type="ORF">B0T17DRAFT_485648</name>
</gene>
<feature type="compositionally biased region" description="Basic and acidic residues" evidence="3">
    <location>
        <begin position="413"/>
        <end position="434"/>
    </location>
</feature>
<dbReference type="InterPro" id="IPR002347">
    <property type="entry name" value="SDR_fam"/>
</dbReference>
<dbReference type="AlphaFoldDB" id="A0AA39XQ49"/>
<protein>
    <submittedName>
        <fullName evidence="5">Uncharacterized protein</fullName>
    </submittedName>
</protein>
<keyword evidence="4" id="KW-0472">Membrane</keyword>
<dbReference type="Proteomes" id="UP001174934">
    <property type="component" value="Unassembled WGS sequence"/>
</dbReference>
<dbReference type="SUPFAM" id="SSF51735">
    <property type="entry name" value="NAD(P)-binding Rossmann-fold domains"/>
    <property type="match status" value="1"/>
</dbReference>
<organism evidence="5 6">
    <name type="scientific">Bombardia bombarda</name>
    <dbReference type="NCBI Taxonomy" id="252184"/>
    <lineage>
        <taxon>Eukaryota</taxon>
        <taxon>Fungi</taxon>
        <taxon>Dikarya</taxon>
        <taxon>Ascomycota</taxon>
        <taxon>Pezizomycotina</taxon>
        <taxon>Sordariomycetes</taxon>
        <taxon>Sordariomycetidae</taxon>
        <taxon>Sordariales</taxon>
        <taxon>Lasiosphaeriaceae</taxon>
        <taxon>Bombardia</taxon>
    </lineage>
</organism>
<evidence type="ECO:0000256" key="2">
    <source>
        <dbReference type="ARBA" id="ARBA00023002"/>
    </source>
</evidence>